<name>A0A1G9NAQ5_9GAMM</name>
<organism evidence="1 2">
    <name type="scientific">Franzmannia pantelleriensis</name>
    <dbReference type="NCBI Taxonomy" id="48727"/>
    <lineage>
        <taxon>Bacteria</taxon>
        <taxon>Pseudomonadati</taxon>
        <taxon>Pseudomonadota</taxon>
        <taxon>Gammaproteobacteria</taxon>
        <taxon>Oceanospirillales</taxon>
        <taxon>Halomonadaceae</taxon>
        <taxon>Franzmannia</taxon>
    </lineage>
</organism>
<dbReference type="InterPro" id="IPR010296">
    <property type="entry name" value="DUF899_thioredox"/>
</dbReference>
<evidence type="ECO:0000313" key="1">
    <source>
        <dbReference type="EMBL" id="SDL83207.1"/>
    </source>
</evidence>
<keyword evidence="2" id="KW-1185">Reference proteome</keyword>
<dbReference type="EMBL" id="FNGH01000007">
    <property type="protein sequence ID" value="SDL83207.1"/>
    <property type="molecule type" value="Genomic_DNA"/>
</dbReference>
<dbReference type="RefSeq" id="WP_089658425.1">
    <property type="nucleotide sequence ID" value="NZ_FNGH01000007.1"/>
</dbReference>
<dbReference type="STRING" id="48727.SAMN05192555_10782"/>
<dbReference type="Pfam" id="PF05988">
    <property type="entry name" value="DUF899"/>
    <property type="match status" value="1"/>
</dbReference>
<dbReference type="AlphaFoldDB" id="A0A1G9NAQ5"/>
<dbReference type="Proteomes" id="UP000199107">
    <property type="component" value="Unassembled WGS sequence"/>
</dbReference>
<dbReference type="OrthoDB" id="574359at2"/>
<sequence length="243" mass="28130">MSVHDEMSHPVVSLEEWLTVRKELLAREKELTRLRDDLSAKRRALPWVKVEKEYVFDTLGDRMTLNDLFDGRSQLIVHHFMFGPGWEAGCIGCSFAADHIEGTLVHLEHHDVSLVRVSRAPLAEIEAYHQRMGWQVKWVSSHGSDFNYDYHVSFRPEEIATGEVTYNYAPSNVSIEDLSGISVFYRNAKGDIYHTYSTYGRGDELVDSTYILLDMTPKGRNETGPHHNLMDWVKRHDEYETTR</sequence>
<reference evidence="2" key="1">
    <citation type="submission" date="2016-10" db="EMBL/GenBank/DDBJ databases">
        <authorList>
            <person name="Varghese N."/>
            <person name="Submissions S."/>
        </authorList>
    </citation>
    <scope>NUCLEOTIDE SEQUENCE [LARGE SCALE GENOMIC DNA]</scope>
    <source>
        <strain evidence="2">AAP</strain>
    </source>
</reference>
<protein>
    <submittedName>
        <fullName evidence="1">Transcriptional regulator, GntR family</fullName>
    </submittedName>
</protein>
<accession>A0A1G9NAQ5</accession>
<evidence type="ECO:0000313" key="2">
    <source>
        <dbReference type="Proteomes" id="UP000199107"/>
    </source>
</evidence>
<proteinExistence type="predicted"/>
<gene>
    <name evidence="1" type="ORF">SAMN05192555_10782</name>
</gene>